<dbReference type="SFLD" id="SFLDG01386">
    <property type="entry name" value="main_SPASM_domain-containing"/>
    <property type="match status" value="1"/>
</dbReference>
<evidence type="ECO:0000256" key="4">
    <source>
        <dbReference type="ARBA" id="ARBA00022723"/>
    </source>
</evidence>
<dbReference type="Proteomes" id="UP000033945">
    <property type="component" value="Unassembled WGS sequence"/>
</dbReference>
<protein>
    <submittedName>
        <fullName evidence="9">Putative molybdenum cofactor biosynthesis protein A</fullName>
    </submittedName>
</protein>
<dbReference type="GO" id="GO:0051539">
    <property type="term" value="F:4 iron, 4 sulfur cluster binding"/>
    <property type="evidence" value="ECO:0007669"/>
    <property type="project" value="UniProtKB-KW"/>
</dbReference>
<evidence type="ECO:0000256" key="3">
    <source>
        <dbReference type="ARBA" id="ARBA00022691"/>
    </source>
</evidence>
<dbReference type="GO" id="GO:0046872">
    <property type="term" value="F:metal ion binding"/>
    <property type="evidence" value="ECO:0007669"/>
    <property type="project" value="UniProtKB-KW"/>
</dbReference>
<name>A0A0G1IQS8_9BACT</name>
<proteinExistence type="predicted"/>
<keyword evidence="6" id="KW-0408">Iron</keyword>
<keyword evidence="4" id="KW-0479">Metal-binding</keyword>
<keyword evidence="7" id="KW-0411">Iron-sulfur</keyword>
<evidence type="ECO:0000313" key="9">
    <source>
        <dbReference type="EMBL" id="KKT61323.1"/>
    </source>
</evidence>
<dbReference type="CDD" id="cd01335">
    <property type="entry name" value="Radical_SAM"/>
    <property type="match status" value="1"/>
</dbReference>
<accession>A0A0G1IQS8</accession>
<keyword evidence="3" id="KW-0949">S-adenosyl-L-methionine</keyword>
<keyword evidence="2" id="KW-0004">4Fe-4S</keyword>
<dbReference type="InterPro" id="IPR013785">
    <property type="entry name" value="Aldolase_TIM"/>
</dbReference>
<keyword evidence="5" id="KW-0560">Oxidoreductase</keyword>
<organism evidence="9 10">
    <name type="scientific">Candidatus Giovannonibacteria bacterium GW2011_GWA2_44_26</name>
    <dbReference type="NCBI Taxonomy" id="1618648"/>
    <lineage>
        <taxon>Bacteria</taxon>
        <taxon>Candidatus Giovannoniibacteriota</taxon>
    </lineage>
</organism>
<evidence type="ECO:0000256" key="6">
    <source>
        <dbReference type="ARBA" id="ARBA00023004"/>
    </source>
</evidence>
<dbReference type="SUPFAM" id="SSF102114">
    <property type="entry name" value="Radical SAM enzymes"/>
    <property type="match status" value="1"/>
</dbReference>
<dbReference type="GO" id="GO:0016491">
    <property type="term" value="F:oxidoreductase activity"/>
    <property type="evidence" value="ECO:0007669"/>
    <property type="project" value="UniProtKB-KW"/>
</dbReference>
<comment type="caution">
    <text evidence="9">The sequence shown here is derived from an EMBL/GenBank/DDBJ whole genome shotgun (WGS) entry which is preliminary data.</text>
</comment>
<evidence type="ECO:0000256" key="1">
    <source>
        <dbReference type="ARBA" id="ARBA00001966"/>
    </source>
</evidence>
<dbReference type="SFLD" id="SFLDG01067">
    <property type="entry name" value="SPASM/twitch_domain_containing"/>
    <property type="match status" value="1"/>
</dbReference>
<dbReference type="InterPro" id="IPR058240">
    <property type="entry name" value="rSAM_sf"/>
</dbReference>
<dbReference type="InterPro" id="IPR007197">
    <property type="entry name" value="rSAM"/>
</dbReference>
<evidence type="ECO:0000259" key="8">
    <source>
        <dbReference type="PROSITE" id="PS51918"/>
    </source>
</evidence>
<dbReference type="PROSITE" id="PS01305">
    <property type="entry name" value="MOAA_NIFB_PQQE"/>
    <property type="match status" value="1"/>
</dbReference>
<gene>
    <name evidence="9" type="ORF">UW55_C0033G0004</name>
</gene>
<sequence>MKTSLSSSRDAGNKQSREENLNYYRHLNIPGGDLRVSITAECNMRCTYCHNEGQGDFRADFMSLETLKSIVKMGLRHGINKVRLTGGEPLMHPQVFEMIKMLKSELIMRNVGVNTNGVTLTPQRIQKLIDAGLDVAVVGLDYFNADVSKDSPSGKSSDKILGHILTAKKMGLNTQIATVYSNSDPLNIIRMAEWCNDNNILLKVLEVSNDSIVSTTSAEFLQIIELMRMTFGLRLGKTVSLNETYGVHGSGNKVLFFHSHCRTRECHECSQMHMRVTTKGNAKPCILRTDTEYSLVSGDVDHAMRRAIHNLGNPPENPPK</sequence>
<feature type="domain" description="Radical SAM core" evidence="8">
    <location>
        <begin position="26"/>
        <end position="248"/>
    </location>
</feature>
<dbReference type="InterPro" id="IPR050377">
    <property type="entry name" value="Radical_SAM_PqqE_MftC-like"/>
</dbReference>
<dbReference type="PANTHER" id="PTHR11228">
    <property type="entry name" value="RADICAL SAM DOMAIN PROTEIN"/>
    <property type="match status" value="1"/>
</dbReference>
<dbReference type="Gene3D" id="3.20.20.70">
    <property type="entry name" value="Aldolase class I"/>
    <property type="match status" value="1"/>
</dbReference>
<evidence type="ECO:0000256" key="5">
    <source>
        <dbReference type="ARBA" id="ARBA00023002"/>
    </source>
</evidence>
<dbReference type="PANTHER" id="PTHR11228:SF7">
    <property type="entry name" value="PQQA PEPTIDE CYCLASE"/>
    <property type="match status" value="1"/>
</dbReference>
<evidence type="ECO:0000256" key="2">
    <source>
        <dbReference type="ARBA" id="ARBA00022485"/>
    </source>
</evidence>
<evidence type="ECO:0000313" key="10">
    <source>
        <dbReference type="Proteomes" id="UP000033945"/>
    </source>
</evidence>
<dbReference type="EMBL" id="LCIT01000033">
    <property type="protein sequence ID" value="KKT61323.1"/>
    <property type="molecule type" value="Genomic_DNA"/>
</dbReference>
<reference evidence="9 10" key="1">
    <citation type="journal article" date="2015" name="Nature">
        <title>rRNA introns, odd ribosomes, and small enigmatic genomes across a large radiation of phyla.</title>
        <authorList>
            <person name="Brown C.T."/>
            <person name="Hug L.A."/>
            <person name="Thomas B.C."/>
            <person name="Sharon I."/>
            <person name="Castelle C.J."/>
            <person name="Singh A."/>
            <person name="Wilkins M.J."/>
            <person name="Williams K.H."/>
            <person name="Banfield J.F."/>
        </authorList>
    </citation>
    <scope>NUCLEOTIDE SEQUENCE [LARGE SCALE GENOMIC DNA]</scope>
</reference>
<evidence type="ECO:0000256" key="7">
    <source>
        <dbReference type="ARBA" id="ARBA00023014"/>
    </source>
</evidence>
<dbReference type="AlphaFoldDB" id="A0A0G1IQS8"/>
<dbReference type="Pfam" id="PF04055">
    <property type="entry name" value="Radical_SAM"/>
    <property type="match status" value="1"/>
</dbReference>
<dbReference type="PROSITE" id="PS51918">
    <property type="entry name" value="RADICAL_SAM"/>
    <property type="match status" value="1"/>
</dbReference>
<dbReference type="InterPro" id="IPR000385">
    <property type="entry name" value="MoaA_NifB_PqqE_Fe-S-bd_CS"/>
</dbReference>
<dbReference type="SFLD" id="SFLDS00029">
    <property type="entry name" value="Radical_SAM"/>
    <property type="match status" value="1"/>
</dbReference>
<comment type="cofactor">
    <cofactor evidence="1">
        <name>[4Fe-4S] cluster</name>
        <dbReference type="ChEBI" id="CHEBI:49883"/>
    </cofactor>
</comment>